<keyword evidence="3 6" id="KW-1133">Transmembrane helix</keyword>
<reference evidence="8" key="1">
    <citation type="submission" date="2020-06" db="EMBL/GenBank/DDBJ databases">
        <title>A chromosome-scale genome assembly of Talaromyces rugulosus W13939.</title>
        <authorList>
            <person name="Wang B."/>
            <person name="Guo L."/>
            <person name="Ye K."/>
            <person name="Wang L."/>
        </authorList>
    </citation>
    <scope>NUCLEOTIDE SEQUENCE [LARGE SCALE GENOMIC DNA]</scope>
    <source>
        <strain evidence="8">W13939</strain>
    </source>
</reference>
<dbReference type="GO" id="GO:0022857">
    <property type="term" value="F:transmembrane transporter activity"/>
    <property type="evidence" value="ECO:0007669"/>
    <property type="project" value="InterPro"/>
</dbReference>
<dbReference type="Pfam" id="PF07690">
    <property type="entry name" value="MFS_1"/>
    <property type="match status" value="1"/>
</dbReference>
<dbReference type="AlphaFoldDB" id="A0A7H8QR13"/>
<dbReference type="GeneID" id="55990184"/>
<evidence type="ECO:0000256" key="2">
    <source>
        <dbReference type="ARBA" id="ARBA00022692"/>
    </source>
</evidence>
<evidence type="ECO:0000256" key="3">
    <source>
        <dbReference type="ARBA" id="ARBA00022989"/>
    </source>
</evidence>
<dbReference type="EMBL" id="CP055899">
    <property type="protein sequence ID" value="QKX55583.1"/>
    <property type="molecule type" value="Genomic_DNA"/>
</dbReference>
<evidence type="ECO:0000256" key="5">
    <source>
        <dbReference type="SAM" id="MobiDB-lite"/>
    </source>
</evidence>
<keyword evidence="2 6" id="KW-0812">Transmembrane</keyword>
<dbReference type="Proteomes" id="UP000509510">
    <property type="component" value="Chromosome II"/>
</dbReference>
<dbReference type="PANTHER" id="PTHR23502">
    <property type="entry name" value="MAJOR FACILITATOR SUPERFAMILY"/>
    <property type="match status" value="1"/>
</dbReference>
<evidence type="ECO:0000313" key="7">
    <source>
        <dbReference type="EMBL" id="QKX55583.1"/>
    </source>
</evidence>
<feature type="transmembrane region" description="Helical" evidence="6">
    <location>
        <begin position="220"/>
        <end position="240"/>
    </location>
</feature>
<proteinExistence type="predicted"/>
<gene>
    <name evidence="7" type="ORF">TRUGW13939_02677</name>
</gene>
<feature type="transmembrane region" description="Helical" evidence="6">
    <location>
        <begin position="391"/>
        <end position="411"/>
    </location>
</feature>
<feature type="transmembrane region" description="Helical" evidence="6">
    <location>
        <begin position="168"/>
        <end position="188"/>
    </location>
</feature>
<feature type="transmembrane region" description="Helical" evidence="6">
    <location>
        <begin position="142"/>
        <end position="162"/>
    </location>
</feature>
<evidence type="ECO:0000256" key="4">
    <source>
        <dbReference type="ARBA" id="ARBA00023136"/>
    </source>
</evidence>
<dbReference type="PANTHER" id="PTHR23502:SF2">
    <property type="entry name" value="TRANSPORTER, PUTATIVE (AFU_ORTHOLOGUE AFUA_2G08910)-RELATED"/>
    <property type="match status" value="1"/>
</dbReference>
<accession>A0A7H8QR13</accession>
<dbReference type="SUPFAM" id="SSF103473">
    <property type="entry name" value="MFS general substrate transporter"/>
    <property type="match status" value="1"/>
</dbReference>
<dbReference type="OrthoDB" id="2585655at2759"/>
<dbReference type="InterPro" id="IPR011701">
    <property type="entry name" value="MFS"/>
</dbReference>
<evidence type="ECO:0008006" key="9">
    <source>
        <dbReference type="Google" id="ProtNLM"/>
    </source>
</evidence>
<evidence type="ECO:0000256" key="1">
    <source>
        <dbReference type="ARBA" id="ARBA00004141"/>
    </source>
</evidence>
<organism evidence="7 8">
    <name type="scientific">Talaromyces rugulosus</name>
    <name type="common">Penicillium rugulosum</name>
    <dbReference type="NCBI Taxonomy" id="121627"/>
    <lineage>
        <taxon>Eukaryota</taxon>
        <taxon>Fungi</taxon>
        <taxon>Dikarya</taxon>
        <taxon>Ascomycota</taxon>
        <taxon>Pezizomycotina</taxon>
        <taxon>Eurotiomycetes</taxon>
        <taxon>Eurotiomycetidae</taxon>
        <taxon>Eurotiales</taxon>
        <taxon>Trichocomaceae</taxon>
        <taxon>Talaromyces</taxon>
        <taxon>Talaromyces sect. Islandici</taxon>
    </lineage>
</organism>
<feature type="transmembrane region" description="Helical" evidence="6">
    <location>
        <begin position="109"/>
        <end position="130"/>
    </location>
</feature>
<sequence>MDSKSGAPSPIESVSGIEQPARDSPMEWSWLRKHTILVQAAFHAAGPGLTSSLLIPATEQLAEQTISVQPASGHIWPPTSFPREHAAILCCRSGGGFAHGYGTLMTARIFQSIGISTGFVIPGIIVVDLFRTEERGSKNGVWAQMVSMGAPLGGLIGGPIVSYLGWQWVMWIISIICGAQLLAFILTCPETSYLHRQQSGFGAYRASELFRLQKRIPGRLGCVTFAITSPGIATILPIALGKFYEFNSIAQGLFFLGPLVGILLAERLAGPGSDWAMGRERRQAANEGRQERPEFRLWVGLPGYAMSIVGVIIFGVTLQARVHWIAPCIGFGISNFGLQLVTTPLKTYCVDCYASHSGSVLQMINAVRQIISFTVPFWSPILNESLGYGSGFGIEAAILAAFYILSLLVLWRGASWRQSVRIRGLIKTGEELLEP</sequence>
<evidence type="ECO:0000256" key="6">
    <source>
        <dbReference type="SAM" id="Phobius"/>
    </source>
</evidence>
<feature type="transmembrane region" description="Helical" evidence="6">
    <location>
        <begin position="297"/>
        <end position="318"/>
    </location>
</feature>
<keyword evidence="4 6" id="KW-0472">Membrane</keyword>
<dbReference type="GO" id="GO:0005886">
    <property type="term" value="C:plasma membrane"/>
    <property type="evidence" value="ECO:0007669"/>
    <property type="project" value="TreeGrafter"/>
</dbReference>
<protein>
    <recommendedName>
        <fullName evidence="9">Major facilitator superfamily (MFS) profile domain-containing protein</fullName>
    </recommendedName>
</protein>
<feature type="transmembrane region" description="Helical" evidence="6">
    <location>
        <begin position="246"/>
        <end position="265"/>
    </location>
</feature>
<dbReference type="Gene3D" id="1.20.1250.20">
    <property type="entry name" value="MFS general substrate transporter like domains"/>
    <property type="match status" value="1"/>
</dbReference>
<keyword evidence="8" id="KW-1185">Reference proteome</keyword>
<feature type="region of interest" description="Disordered" evidence="5">
    <location>
        <begin position="1"/>
        <end position="20"/>
    </location>
</feature>
<comment type="subcellular location">
    <subcellularLocation>
        <location evidence="1">Membrane</location>
        <topology evidence="1">Multi-pass membrane protein</topology>
    </subcellularLocation>
</comment>
<dbReference type="KEGG" id="trg:TRUGW13939_02677"/>
<dbReference type="RefSeq" id="XP_035341761.1">
    <property type="nucleotide sequence ID" value="XM_035485868.1"/>
</dbReference>
<evidence type="ECO:0000313" key="8">
    <source>
        <dbReference type="Proteomes" id="UP000509510"/>
    </source>
</evidence>
<name>A0A7H8QR13_TALRU</name>
<dbReference type="InterPro" id="IPR036259">
    <property type="entry name" value="MFS_trans_sf"/>
</dbReference>